<reference evidence="1 2" key="1">
    <citation type="journal article" date="2022" name="Int. J. Syst. Evol. Microbiol.">
        <title>Miniphocaeibacter halophilus sp. nov., an ammonium-tolerant acetate-producing bacterium isolated from a biogas system.</title>
        <authorList>
            <person name="Schnurer A."/>
            <person name="Singh A."/>
            <person name="Bi S."/>
            <person name="Qiao W."/>
            <person name="Westerholm M."/>
        </authorList>
    </citation>
    <scope>NUCLEOTIDE SEQUENCE [LARGE SCALE GENOMIC DNA]</scope>
    <source>
        <strain evidence="1 2">AMB_01</strain>
    </source>
</reference>
<keyword evidence="2" id="KW-1185">Reference proteome</keyword>
<dbReference type="Proteomes" id="UP000595814">
    <property type="component" value="Chromosome"/>
</dbReference>
<name>A0AC61MUN9_9FIRM</name>
<protein>
    <submittedName>
        <fullName evidence="1">YicC family protein</fullName>
    </submittedName>
</protein>
<proteinExistence type="predicted"/>
<accession>A0AC61MUN9</accession>
<sequence>MVYSMTGFGRSDGENDDFTISIEIKTVNHKYLDIQIKSPYYFNYLEEDIKKTVKKYLNRGRIEIFIKSTRKIGNAAKIDVDYLLAKSINEALNNLKNELQINEEVGLNNILKYDGVINLQYEEPNEDSTKKLVIGLMEEALVELKNMRKVEGENLSKIIETQLLEISKLISEIEIESPKLTEKYREDLLEKLNDIFSETESLDMDRISLEIALYADKSDITEEIVRLRSHIDQFTNTMKENSSIGRKLDFIIQEMNREVNTISSKSNDKIITEKSIELKTLIEKIREQIQNIE</sequence>
<dbReference type="EMBL" id="CP066744">
    <property type="protein sequence ID" value="QQK07766.1"/>
    <property type="molecule type" value="Genomic_DNA"/>
</dbReference>
<evidence type="ECO:0000313" key="1">
    <source>
        <dbReference type="EMBL" id="QQK07766.1"/>
    </source>
</evidence>
<gene>
    <name evidence="1" type="ORF">JFY71_10850</name>
</gene>
<organism evidence="1 2">
    <name type="scientific">Miniphocaeibacter halophilus</name>
    <dbReference type="NCBI Taxonomy" id="2931922"/>
    <lineage>
        <taxon>Bacteria</taxon>
        <taxon>Bacillati</taxon>
        <taxon>Bacillota</taxon>
        <taxon>Tissierellia</taxon>
        <taxon>Tissierellales</taxon>
        <taxon>Peptoniphilaceae</taxon>
        <taxon>Miniphocaeibacter</taxon>
    </lineage>
</organism>
<evidence type="ECO:0000313" key="2">
    <source>
        <dbReference type="Proteomes" id="UP000595814"/>
    </source>
</evidence>